<proteinExistence type="predicted"/>
<keyword evidence="3" id="KW-0805">Transcription regulation</keyword>
<dbReference type="EMBL" id="ML732297">
    <property type="protein sequence ID" value="KAB8070614.1"/>
    <property type="molecule type" value="Genomic_DNA"/>
</dbReference>
<reference evidence="9 10" key="1">
    <citation type="submission" date="2019-04" db="EMBL/GenBank/DDBJ databases">
        <title>Friends and foes A comparative genomics study of 23 Aspergillus species from section Flavi.</title>
        <authorList>
            <consortium name="DOE Joint Genome Institute"/>
            <person name="Kjaerbolling I."/>
            <person name="Vesth T."/>
            <person name="Frisvad J.C."/>
            <person name="Nybo J.L."/>
            <person name="Theobald S."/>
            <person name="Kildgaard S."/>
            <person name="Isbrandt T."/>
            <person name="Kuo A."/>
            <person name="Sato A."/>
            <person name="Lyhne E.K."/>
            <person name="Kogle M.E."/>
            <person name="Wiebenga A."/>
            <person name="Kun R.S."/>
            <person name="Lubbers R.J."/>
            <person name="Makela M.R."/>
            <person name="Barry K."/>
            <person name="Chovatia M."/>
            <person name="Clum A."/>
            <person name="Daum C."/>
            <person name="Haridas S."/>
            <person name="He G."/>
            <person name="LaButti K."/>
            <person name="Lipzen A."/>
            <person name="Mondo S."/>
            <person name="Riley R."/>
            <person name="Salamov A."/>
            <person name="Simmons B.A."/>
            <person name="Magnuson J.K."/>
            <person name="Henrissat B."/>
            <person name="Mortensen U.H."/>
            <person name="Larsen T.O."/>
            <person name="Devries R.P."/>
            <person name="Grigoriev I.V."/>
            <person name="Machida M."/>
            <person name="Baker S.E."/>
            <person name="Andersen M.R."/>
        </authorList>
    </citation>
    <scope>NUCLEOTIDE SEQUENCE [LARGE SCALE GENOMIC DNA]</scope>
    <source>
        <strain evidence="9 10">CBS 151.66</strain>
    </source>
</reference>
<dbReference type="SUPFAM" id="SSF57701">
    <property type="entry name" value="Zn2/Cys6 DNA-binding domain"/>
    <property type="match status" value="1"/>
</dbReference>
<dbReference type="Pfam" id="PF00172">
    <property type="entry name" value="Zn_clus"/>
    <property type="match status" value="1"/>
</dbReference>
<sequence>MTGTPQTTKKRRRPPLSCTECRRRKVRCDRIRPCGQCVAHGSKLCTYEESCAEIQRPRKAIVREAVDSSADTLTPSTTKSPSGGTSGRTVQEIQLRSDEPAAPAEEQSDRNENAHRESQSHTSSHCLISRVGSGPIHATLSKTRLFGNGHWMSTIPLVEGLPMLGAISYHTTMFSRTVNHEPDSSIVDAVAQCKQLARGIKKQLPSRSPLPAGIHHSFPNRLLMDELVQIYFSTFESCYRILHLPSFQTDYQNFLQQPEAAHPSAVVKLSLIMSLAGALHSDPALRHELSVQAQSWIQISQTWLSAPFEKDRLTIDGIQIHCLLLLSRQVNRIGPDLVWISAGSLVRMAMQMGLHQDPNDLGPMSLLQKELRRRLWYTILEINVQAALDSGMPPTIAVSDYGTQPPSSFLDDELENVNQQESSTKMIPTPTSFQCLLASSLPLRIEAAKLINSLQEGPSYDHVLRVGSELTSICRNAAAFLDNHAAFGEGSSTTGFPHSWCDHLHRRFLLCLHLPYAVQANQNPLYSYSLKVCLEAGLDLVSLLENDTYRRLLLVGGGMFRDIITQVGLVIFIELMTQLESDSSTSAKKRNRARREPLIADARKVVRYAHDRVRYGETNVRSYLFLCMAMAQVEALLEGLSTKEAIINAARDCLTVCHGILESMAGKSMSHRTIDPNLGSWTYHDMAPTPTVVNGDFDFLNDGDIDFGFLDSCFFQQWIDQTMV</sequence>
<keyword evidence="5" id="KW-0804">Transcription</keyword>
<keyword evidence="4" id="KW-0238">DNA-binding</keyword>
<feature type="region of interest" description="Disordered" evidence="7">
    <location>
        <begin position="65"/>
        <end position="127"/>
    </location>
</feature>
<dbReference type="GO" id="GO:0008270">
    <property type="term" value="F:zinc ion binding"/>
    <property type="evidence" value="ECO:0007669"/>
    <property type="project" value="InterPro"/>
</dbReference>
<dbReference type="AlphaFoldDB" id="A0A5N5WTU0"/>
<dbReference type="GO" id="GO:0000978">
    <property type="term" value="F:RNA polymerase II cis-regulatory region sequence-specific DNA binding"/>
    <property type="evidence" value="ECO:0007669"/>
    <property type="project" value="TreeGrafter"/>
</dbReference>
<dbReference type="GO" id="GO:0001228">
    <property type="term" value="F:DNA-binding transcription activator activity, RNA polymerase II-specific"/>
    <property type="evidence" value="ECO:0007669"/>
    <property type="project" value="TreeGrafter"/>
</dbReference>
<dbReference type="InterPro" id="IPR007219">
    <property type="entry name" value="XnlR_reg_dom"/>
</dbReference>
<dbReference type="PROSITE" id="PS50048">
    <property type="entry name" value="ZN2_CY6_FUNGAL_2"/>
    <property type="match status" value="1"/>
</dbReference>
<dbReference type="CDD" id="cd12148">
    <property type="entry name" value="fungal_TF_MHR"/>
    <property type="match status" value="1"/>
</dbReference>
<evidence type="ECO:0000256" key="2">
    <source>
        <dbReference type="ARBA" id="ARBA00022833"/>
    </source>
</evidence>
<protein>
    <submittedName>
        <fullName evidence="9">Fungal-specific transcription factor domain-containing protein</fullName>
    </submittedName>
</protein>
<dbReference type="Gene3D" id="4.10.240.10">
    <property type="entry name" value="Zn(2)-C6 fungal-type DNA-binding domain"/>
    <property type="match status" value="1"/>
</dbReference>
<dbReference type="CDD" id="cd00067">
    <property type="entry name" value="GAL4"/>
    <property type="match status" value="1"/>
</dbReference>
<feature type="domain" description="Zn(2)-C6 fungal-type" evidence="8">
    <location>
        <begin position="17"/>
        <end position="47"/>
    </location>
</feature>
<evidence type="ECO:0000256" key="4">
    <source>
        <dbReference type="ARBA" id="ARBA00023125"/>
    </source>
</evidence>
<keyword evidence="2" id="KW-0862">Zinc</keyword>
<dbReference type="SMART" id="SM00906">
    <property type="entry name" value="Fungal_trans"/>
    <property type="match status" value="1"/>
</dbReference>
<evidence type="ECO:0000256" key="5">
    <source>
        <dbReference type="ARBA" id="ARBA00023163"/>
    </source>
</evidence>
<dbReference type="Proteomes" id="UP000326565">
    <property type="component" value="Unassembled WGS sequence"/>
</dbReference>
<accession>A0A5N5WTU0</accession>
<dbReference type="GO" id="GO:0005634">
    <property type="term" value="C:nucleus"/>
    <property type="evidence" value="ECO:0007669"/>
    <property type="project" value="TreeGrafter"/>
</dbReference>
<dbReference type="Pfam" id="PF04082">
    <property type="entry name" value="Fungal_trans"/>
    <property type="match status" value="1"/>
</dbReference>
<keyword evidence="1" id="KW-0479">Metal-binding</keyword>
<dbReference type="InterPro" id="IPR001138">
    <property type="entry name" value="Zn2Cys6_DnaBD"/>
</dbReference>
<dbReference type="GO" id="GO:0006351">
    <property type="term" value="P:DNA-templated transcription"/>
    <property type="evidence" value="ECO:0007669"/>
    <property type="project" value="InterPro"/>
</dbReference>
<dbReference type="OrthoDB" id="4337792at2759"/>
<keyword evidence="10" id="KW-1185">Reference proteome</keyword>
<name>A0A5N5WTU0_9EURO</name>
<evidence type="ECO:0000313" key="10">
    <source>
        <dbReference type="Proteomes" id="UP000326565"/>
    </source>
</evidence>
<evidence type="ECO:0000256" key="1">
    <source>
        <dbReference type="ARBA" id="ARBA00022723"/>
    </source>
</evidence>
<gene>
    <name evidence="9" type="ORF">BDV29DRAFT_180691</name>
</gene>
<evidence type="ECO:0000256" key="6">
    <source>
        <dbReference type="ARBA" id="ARBA00023242"/>
    </source>
</evidence>
<keyword evidence="6" id="KW-0539">Nucleus</keyword>
<evidence type="ECO:0000313" key="9">
    <source>
        <dbReference type="EMBL" id="KAB8070614.1"/>
    </source>
</evidence>
<dbReference type="PANTHER" id="PTHR31944">
    <property type="entry name" value="HEME-RESPONSIVE ZINC FINGER TRANSCRIPTION FACTOR HAP1"/>
    <property type="match status" value="1"/>
</dbReference>
<dbReference type="PROSITE" id="PS00463">
    <property type="entry name" value="ZN2_CY6_FUNGAL_1"/>
    <property type="match status" value="1"/>
</dbReference>
<evidence type="ECO:0000259" key="8">
    <source>
        <dbReference type="PROSITE" id="PS50048"/>
    </source>
</evidence>
<feature type="compositionally biased region" description="Basic and acidic residues" evidence="7">
    <location>
        <begin position="107"/>
        <end position="119"/>
    </location>
</feature>
<evidence type="ECO:0000256" key="3">
    <source>
        <dbReference type="ARBA" id="ARBA00023015"/>
    </source>
</evidence>
<feature type="compositionally biased region" description="Low complexity" evidence="7">
    <location>
        <begin position="74"/>
        <end position="83"/>
    </location>
</feature>
<dbReference type="InterPro" id="IPR051430">
    <property type="entry name" value="Fungal_TF_Env_Response"/>
</dbReference>
<organism evidence="9 10">
    <name type="scientific">Aspergillus leporis</name>
    <dbReference type="NCBI Taxonomy" id="41062"/>
    <lineage>
        <taxon>Eukaryota</taxon>
        <taxon>Fungi</taxon>
        <taxon>Dikarya</taxon>
        <taxon>Ascomycota</taxon>
        <taxon>Pezizomycotina</taxon>
        <taxon>Eurotiomycetes</taxon>
        <taxon>Eurotiomycetidae</taxon>
        <taxon>Eurotiales</taxon>
        <taxon>Aspergillaceae</taxon>
        <taxon>Aspergillus</taxon>
        <taxon>Aspergillus subgen. Circumdati</taxon>
    </lineage>
</organism>
<dbReference type="SMART" id="SM00066">
    <property type="entry name" value="GAL4"/>
    <property type="match status" value="1"/>
</dbReference>
<dbReference type="InterPro" id="IPR036864">
    <property type="entry name" value="Zn2-C6_fun-type_DNA-bd_sf"/>
</dbReference>
<evidence type="ECO:0000256" key="7">
    <source>
        <dbReference type="SAM" id="MobiDB-lite"/>
    </source>
</evidence>
<dbReference type="PANTHER" id="PTHR31944:SF129">
    <property type="entry name" value="ASPYRIDONES CLUSTER REGULATOR APDR-RELATED"/>
    <property type="match status" value="1"/>
</dbReference>